<proteinExistence type="predicted"/>
<dbReference type="Proteomes" id="UP000537729">
    <property type="component" value="Unassembled WGS sequence"/>
</dbReference>
<comment type="caution">
    <text evidence="2">The sequence shown here is derived from an EMBL/GenBank/DDBJ whole genome shotgun (WGS) entry which is preliminary data.</text>
</comment>
<reference evidence="2 3" key="1">
    <citation type="journal article" date="2020" name="Front. Microbiol.">
        <title>Genetic Organization of the aprX-lipA2 Operon Affects the Proteolytic Potential of Pseudomonas Species in Milk.</title>
        <authorList>
            <person name="Maier C."/>
            <person name="Huptas C."/>
            <person name="von Neubeck M."/>
            <person name="Scherer S."/>
            <person name="Wenning M."/>
            <person name="Lucking G."/>
        </authorList>
    </citation>
    <scope>NUCLEOTIDE SEQUENCE [LARGE SCALE GENOMIC DNA]</scope>
    <source>
        <strain evidence="2 3">DSM 16272</strain>
    </source>
</reference>
<organism evidence="2 3">
    <name type="scientific">Pseudomonas veronii</name>
    <dbReference type="NCBI Taxonomy" id="76761"/>
    <lineage>
        <taxon>Bacteria</taxon>
        <taxon>Pseudomonadati</taxon>
        <taxon>Pseudomonadota</taxon>
        <taxon>Gammaproteobacteria</taxon>
        <taxon>Pseudomonadales</taxon>
        <taxon>Pseudomonadaceae</taxon>
        <taxon>Pseudomonas</taxon>
    </lineage>
</organism>
<feature type="domain" description="Thymidylate kinase-like" evidence="1">
    <location>
        <begin position="1"/>
        <end position="59"/>
    </location>
</feature>
<dbReference type="Pfam" id="PF02223">
    <property type="entry name" value="Thymidylate_kin"/>
    <property type="match status" value="1"/>
</dbReference>
<dbReference type="InterPro" id="IPR027417">
    <property type="entry name" value="P-loop_NTPase"/>
</dbReference>
<protein>
    <recommendedName>
        <fullName evidence="1">Thymidylate kinase-like domain-containing protein</fullName>
    </recommendedName>
</protein>
<dbReference type="InterPro" id="IPR039430">
    <property type="entry name" value="Thymidylate_kin-like_dom"/>
</dbReference>
<dbReference type="Gene3D" id="3.40.50.300">
    <property type="entry name" value="P-loop containing nucleotide triphosphate hydrolases"/>
    <property type="match status" value="1"/>
</dbReference>
<dbReference type="SUPFAM" id="SSF52540">
    <property type="entry name" value="P-loop containing nucleoside triphosphate hydrolases"/>
    <property type="match status" value="1"/>
</dbReference>
<sequence>MDRYLGSTLAYAKARGVSADIDALGKSLIQPDITILLLLDEQAQQKRLRARSVTAEDLETLNQNFCQYVLVDCL</sequence>
<evidence type="ECO:0000313" key="3">
    <source>
        <dbReference type="Proteomes" id="UP000537729"/>
    </source>
</evidence>
<dbReference type="EMBL" id="JAAQWG010000112">
    <property type="protein sequence ID" value="NMY13639.1"/>
    <property type="molecule type" value="Genomic_DNA"/>
</dbReference>
<accession>A0A7Y1FD82</accession>
<gene>
    <name evidence="2" type="ORF">HBO38_35575</name>
</gene>
<evidence type="ECO:0000313" key="2">
    <source>
        <dbReference type="EMBL" id="NMY13639.1"/>
    </source>
</evidence>
<dbReference type="AlphaFoldDB" id="A0A7Y1FD82"/>
<evidence type="ECO:0000259" key="1">
    <source>
        <dbReference type="Pfam" id="PF02223"/>
    </source>
</evidence>
<name>A0A7Y1FD82_PSEVE</name>